<evidence type="ECO:0000313" key="4">
    <source>
        <dbReference type="Proteomes" id="UP001462640"/>
    </source>
</evidence>
<dbReference type="InterPro" id="IPR051199">
    <property type="entry name" value="LPS_LOS_Heptosyltrfase"/>
</dbReference>
<evidence type="ECO:0000256" key="2">
    <source>
        <dbReference type="ARBA" id="ARBA00022679"/>
    </source>
</evidence>
<comment type="caution">
    <text evidence="3">The sequence shown here is derived from an EMBL/GenBank/DDBJ whole genome shotgun (WGS) entry which is preliminary data.</text>
</comment>
<sequence>MSAVANSPCAPAWGQARRVLLLRLDGLGDVLMSTPAMAAVRESLPQARLTLLASPAGASLAPHLPWLDQVLSYEAPWVKPATAAPDRPVGEADEALLQRLRQERFDAAIIFSTCTQSALPAALMCRLAGIPLRLAHARENSYGLLSHRLAEPDALRPTMRHEVQRQLDLVASVGLHTADPGLRFTLRPADVRRVAAQLAAAGLAPGRPYVLVHPGASAPSRRYPPEAFAAAARGLAGGEDASGQGAPALVACAGPGEAGLLQRLCAALPHPPLLLPGTQSLGELAALIAGARLLIANNSGPVHLAAALGTPVVTLYALTNPQHTPWRVSARVLSHEVPCRDCLQSVCPEGHQRCLTGVPPEAVAGAARELLAEAAP</sequence>
<dbReference type="Gene3D" id="3.40.50.2000">
    <property type="entry name" value="Glycogen Phosphorylase B"/>
    <property type="match status" value="2"/>
</dbReference>
<dbReference type="Pfam" id="PF01075">
    <property type="entry name" value="Glyco_transf_9"/>
    <property type="match status" value="1"/>
</dbReference>
<dbReference type="InterPro" id="IPR002201">
    <property type="entry name" value="Glyco_trans_9"/>
</dbReference>
<organism evidence="3 4">
    <name type="scientific">Roseateles flavus</name>
    <dbReference type="NCBI Taxonomy" id="3149041"/>
    <lineage>
        <taxon>Bacteria</taxon>
        <taxon>Pseudomonadati</taxon>
        <taxon>Pseudomonadota</taxon>
        <taxon>Betaproteobacteria</taxon>
        <taxon>Burkholderiales</taxon>
        <taxon>Sphaerotilaceae</taxon>
        <taxon>Roseateles</taxon>
    </lineage>
</organism>
<keyword evidence="1 3" id="KW-0328">Glycosyltransferase</keyword>
<dbReference type="PANTHER" id="PTHR30160">
    <property type="entry name" value="TETRAACYLDISACCHARIDE 4'-KINASE-RELATED"/>
    <property type="match status" value="1"/>
</dbReference>
<proteinExistence type="predicted"/>
<gene>
    <name evidence="3" type="ORF">ABDJ40_15520</name>
</gene>
<name>A0ABV0GGI0_9BURK</name>
<evidence type="ECO:0000313" key="3">
    <source>
        <dbReference type="EMBL" id="MEO3714174.1"/>
    </source>
</evidence>
<protein>
    <submittedName>
        <fullName evidence="3">Glycosyltransferase family 9 protein</fullName>
        <ecNumber evidence="3">2.4.-.-</ecNumber>
    </submittedName>
</protein>
<dbReference type="SUPFAM" id="SSF53756">
    <property type="entry name" value="UDP-Glycosyltransferase/glycogen phosphorylase"/>
    <property type="match status" value="1"/>
</dbReference>
<dbReference type="EMBL" id="JBDPZC010000007">
    <property type="protein sequence ID" value="MEO3714174.1"/>
    <property type="molecule type" value="Genomic_DNA"/>
</dbReference>
<evidence type="ECO:0000256" key="1">
    <source>
        <dbReference type="ARBA" id="ARBA00022676"/>
    </source>
</evidence>
<reference evidence="3 4" key="1">
    <citation type="submission" date="2024-05" db="EMBL/GenBank/DDBJ databases">
        <title>Roseateles sp. 2.12 16S ribosomal RNA gene Genome sequencing and assembly.</title>
        <authorList>
            <person name="Woo H."/>
        </authorList>
    </citation>
    <scope>NUCLEOTIDE SEQUENCE [LARGE SCALE GENOMIC DNA]</scope>
    <source>
        <strain evidence="3 4">2.12</strain>
    </source>
</reference>
<keyword evidence="2 3" id="KW-0808">Transferase</keyword>
<dbReference type="GO" id="GO:0016757">
    <property type="term" value="F:glycosyltransferase activity"/>
    <property type="evidence" value="ECO:0007669"/>
    <property type="project" value="UniProtKB-KW"/>
</dbReference>
<dbReference type="CDD" id="cd03789">
    <property type="entry name" value="GT9_LPS_heptosyltransferase"/>
    <property type="match status" value="1"/>
</dbReference>
<dbReference type="RefSeq" id="WP_347611246.1">
    <property type="nucleotide sequence ID" value="NZ_JBDPZC010000007.1"/>
</dbReference>
<keyword evidence="4" id="KW-1185">Reference proteome</keyword>
<dbReference type="EC" id="2.4.-.-" evidence="3"/>
<accession>A0ABV0GGI0</accession>
<dbReference type="Proteomes" id="UP001462640">
    <property type="component" value="Unassembled WGS sequence"/>
</dbReference>
<dbReference type="PANTHER" id="PTHR30160:SF1">
    <property type="entry name" value="LIPOPOLYSACCHARIDE 1,2-N-ACETYLGLUCOSAMINETRANSFERASE-RELATED"/>
    <property type="match status" value="1"/>
</dbReference>